<evidence type="ECO:0000256" key="1">
    <source>
        <dbReference type="SAM" id="SignalP"/>
    </source>
</evidence>
<comment type="caution">
    <text evidence="3">The sequence shown here is derived from an EMBL/GenBank/DDBJ whole genome shotgun (WGS) entry which is preliminary data.</text>
</comment>
<feature type="chain" id="PRO_5013699621" description="Ice-binding protein C-terminal domain-containing protein" evidence="1">
    <location>
        <begin position="38"/>
        <end position="234"/>
    </location>
</feature>
<sequence>MITMANKKMENPMKNGKLLRKIGLSLAGLTLAASVNAGMITEWSGDGNDVLVSPVGAATVITPHSAWGDVSDDAGLAAGTAKWISYGNTGVGGVVAPNTADRNDRSQATAHFQRTFTVGGPGDLNIWLLSDDTATVDLTGPGGLLNIWDSYDGQLDPCAPGGTGVPVGCSEADMGITSFTGLLSGIYTLDVYAFQTNGDVFGSQYAIQYSVPEPGTLVLLGTGLLALSVRRKTR</sequence>
<protein>
    <recommendedName>
        <fullName evidence="2">Ice-binding protein C-terminal domain-containing protein</fullName>
    </recommendedName>
</protein>
<dbReference type="Proteomes" id="UP000229044">
    <property type="component" value="Unassembled WGS sequence"/>
</dbReference>
<name>A0A2G1VK38_9GAMM</name>
<proteinExistence type="predicted"/>
<keyword evidence="1" id="KW-0732">Signal</keyword>
<dbReference type="NCBIfam" id="TIGR02595">
    <property type="entry name" value="PEP_CTERM"/>
    <property type="match status" value="1"/>
</dbReference>
<reference evidence="3 4" key="1">
    <citation type="submission" date="2017-09" db="EMBL/GenBank/DDBJ databases">
        <title>The draft genome sequences of Marinobacter guineae M3B.</title>
        <authorList>
            <person name="Cao J."/>
        </authorList>
    </citation>
    <scope>NUCLEOTIDE SEQUENCE [LARGE SCALE GENOMIC DNA]</scope>
    <source>
        <strain evidence="3 4">M3B</strain>
    </source>
</reference>
<evidence type="ECO:0000313" key="3">
    <source>
        <dbReference type="EMBL" id="PHQ27115.1"/>
    </source>
</evidence>
<dbReference type="InterPro" id="IPR013424">
    <property type="entry name" value="Ice-binding_C"/>
</dbReference>
<evidence type="ECO:0000313" key="4">
    <source>
        <dbReference type="Proteomes" id="UP000229044"/>
    </source>
</evidence>
<dbReference type="AlphaFoldDB" id="A0A2G1VK38"/>
<dbReference type="EMBL" id="NTFI01000001">
    <property type="protein sequence ID" value="PHQ27115.1"/>
    <property type="molecule type" value="Genomic_DNA"/>
</dbReference>
<keyword evidence="4" id="KW-1185">Reference proteome</keyword>
<feature type="domain" description="Ice-binding protein C-terminal" evidence="2">
    <location>
        <begin position="210"/>
        <end position="232"/>
    </location>
</feature>
<gene>
    <name evidence="3" type="ORF">CLH62_05915</name>
</gene>
<evidence type="ECO:0000259" key="2">
    <source>
        <dbReference type="Pfam" id="PF07589"/>
    </source>
</evidence>
<dbReference type="Pfam" id="PF07589">
    <property type="entry name" value="PEP-CTERM"/>
    <property type="match status" value="1"/>
</dbReference>
<feature type="signal peptide" evidence="1">
    <location>
        <begin position="1"/>
        <end position="37"/>
    </location>
</feature>
<organism evidence="3 4">
    <name type="scientific">Marinobacter guineae</name>
    <dbReference type="NCBI Taxonomy" id="432303"/>
    <lineage>
        <taxon>Bacteria</taxon>
        <taxon>Pseudomonadati</taxon>
        <taxon>Pseudomonadota</taxon>
        <taxon>Gammaproteobacteria</taxon>
        <taxon>Pseudomonadales</taxon>
        <taxon>Marinobacteraceae</taxon>
        <taxon>Marinobacter</taxon>
    </lineage>
</organism>
<accession>A0A2G1VK38</accession>